<proteinExistence type="predicted"/>
<accession>A0A173MLN9</accession>
<sequence>MSVHLRETDKNQLLTRMEMQYFQAIRNNEPFSVIKQYYAEYKQLKASLLLQEKQGNHSIHALPAIL</sequence>
<evidence type="ECO:0000313" key="2">
    <source>
        <dbReference type="Proteomes" id="UP000186917"/>
    </source>
</evidence>
<dbReference type="OrthoDB" id="9963037at2"/>
<organism evidence="1 2">
    <name type="scientific">Filimonas lacunae</name>
    <dbReference type="NCBI Taxonomy" id="477680"/>
    <lineage>
        <taxon>Bacteria</taxon>
        <taxon>Pseudomonadati</taxon>
        <taxon>Bacteroidota</taxon>
        <taxon>Chitinophagia</taxon>
        <taxon>Chitinophagales</taxon>
        <taxon>Chitinophagaceae</taxon>
        <taxon>Filimonas</taxon>
    </lineage>
</organism>
<keyword evidence="2" id="KW-1185">Reference proteome</keyword>
<dbReference type="EMBL" id="FTOR01000012">
    <property type="protein sequence ID" value="SIT33357.1"/>
    <property type="molecule type" value="Genomic_DNA"/>
</dbReference>
<dbReference type="RefSeq" id="WP_076382195.1">
    <property type="nucleotide sequence ID" value="NZ_AP017422.1"/>
</dbReference>
<name>A0A173MLN9_9BACT</name>
<protein>
    <submittedName>
        <fullName evidence="1">Uncharacterized protein</fullName>
    </submittedName>
</protein>
<dbReference type="KEGG" id="fln:FLA_4357"/>
<evidence type="ECO:0000313" key="1">
    <source>
        <dbReference type="EMBL" id="SIT33357.1"/>
    </source>
</evidence>
<dbReference type="Proteomes" id="UP000186917">
    <property type="component" value="Unassembled WGS sequence"/>
</dbReference>
<dbReference type="AlphaFoldDB" id="A0A173MLN9"/>
<gene>
    <name evidence="1" type="ORF">SAMN05421788_112130</name>
</gene>
<reference evidence="2" key="1">
    <citation type="submission" date="2017-01" db="EMBL/GenBank/DDBJ databases">
        <authorList>
            <person name="Varghese N."/>
            <person name="Submissions S."/>
        </authorList>
    </citation>
    <scope>NUCLEOTIDE SEQUENCE [LARGE SCALE GENOMIC DNA]</scope>
    <source>
        <strain evidence="2">DSM 21054</strain>
    </source>
</reference>